<dbReference type="InterPro" id="IPR020901">
    <property type="entry name" value="Prtase_inh_Kunz-CS"/>
</dbReference>
<dbReference type="PANTHER" id="PTHR10083:SF374">
    <property type="entry name" value="BPTI_KUNITZ INHIBITOR DOMAIN-CONTAINING PROTEIN"/>
    <property type="match status" value="1"/>
</dbReference>
<feature type="domain" description="BPTI/Kunitz inhibitor" evidence="5">
    <location>
        <begin position="125"/>
        <end position="160"/>
    </location>
</feature>
<keyword evidence="7" id="KW-1185">Reference proteome</keyword>
<dbReference type="VEuPathDB" id="VectorBase:LOC119167311"/>
<keyword evidence="1" id="KW-0646">Protease inhibitor</keyword>
<gene>
    <name evidence="6" type="ORF">HPB51_025510</name>
</gene>
<dbReference type="PRINTS" id="PR00759">
    <property type="entry name" value="BASICPTASE"/>
</dbReference>
<keyword evidence="3" id="KW-1015">Disulfide bond</keyword>
<dbReference type="Proteomes" id="UP000821866">
    <property type="component" value="Chromosome 4"/>
</dbReference>
<dbReference type="InterPro" id="IPR002223">
    <property type="entry name" value="Kunitz_BPTI"/>
</dbReference>
<dbReference type="FunFam" id="4.10.410.10:FF:000004">
    <property type="entry name" value="Tissue factor pathway inhibitor"/>
    <property type="match status" value="1"/>
</dbReference>
<keyword evidence="2" id="KW-0722">Serine protease inhibitor</keyword>
<protein>
    <recommendedName>
        <fullName evidence="5">BPTI/Kunitz inhibitor domain-containing protein</fullName>
    </recommendedName>
</protein>
<dbReference type="Pfam" id="PF00014">
    <property type="entry name" value="Kunitz_BPTI"/>
    <property type="match status" value="2"/>
</dbReference>
<evidence type="ECO:0000256" key="4">
    <source>
        <dbReference type="SAM" id="MobiDB-lite"/>
    </source>
</evidence>
<dbReference type="AlphaFoldDB" id="A0A9J6E4V7"/>
<dbReference type="SUPFAM" id="SSF57362">
    <property type="entry name" value="BPTI-like"/>
    <property type="match status" value="2"/>
</dbReference>
<comment type="caution">
    <text evidence="6">The sequence shown here is derived from an EMBL/GenBank/DDBJ whole genome shotgun (WGS) entry which is preliminary data.</text>
</comment>
<evidence type="ECO:0000313" key="6">
    <source>
        <dbReference type="EMBL" id="KAH8029364.1"/>
    </source>
</evidence>
<sequence length="296" mass="33630">MKAFVFLAICGAAYKPKLPVGIATLDSEPVTLEPICRVWPWHPQCQYPFARYYTAMRSKVTLEPICRVWPWHPQCQYPFARYYTTMRSKGCHSRQPNPPQRIRGSEPGVQLRPSTLVPALAFSLRYYFNNETNTCEKFVYGGCQANGNNFGTLEECRNTCWASLDQHSLETNGAFEVPFWPFNTQPPLFGGTNECWASWLCFMMLKGLTKAAHGTERQQKARRVKLRIQLAPPEECAYSVEAGPCQAYMPRFFYNTLTKTCEQFVYGGCGGNANNFPTFDACEKKCKKVSGVVPRA</sequence>
<dbReference type="InterPro" id="IPR036880">
    <property type="entry name" value="Kunitz_BPTI_sf"/>
</dbReference>
<dbReference type="GO" id="GO:0005615">
    <property type="term" value="C:extracellular space"/>
    <property type="evidence" value="ECO:0007669"/>
    <property type="project" value="TreeGrafter"/>
</dbReference>
<reference evidence="6" key="2">
    <citation type="submission" date="2021-09" db="EMBL/GenBank/DDBJ databases">
        <authorList>
            <person name="Jia N."/>
            <person name="Wang J."/>
            <person name="Shi W."/>
            <person name="Du L."/>
            <person name="Sun Y."/>
            <person name="Zhan W."/>
            <person name="Jiang J."/>
            <person name="Wang Q."/>
            <person name="Zhang B."/>
            <person name="Ji P."/>
            <person name="Sakyi L.B."/>
            <person name="Cui X."/>
            <person name="Yuan T."/>
            <person name="Jiang B."/>
            <person name="Yang W."/>
            <person name="Lam T.T.-Y."/>
            <person name="Chang Q."/>
            <person name="Ding S."/>
            <person name="Wang X."/>
            <person name="Zhu J."/>
            <person name="Ruan X."/>
            <person name="Zhao L."/>
            <person name="Wei J."/>
            <person name="Que T."/>
            <person name="Du C."/>
            <person name="Cheng J."/>
            <person name="Dai P."/>
            <person name="Han X."/>
            <person name="Huang E."/>
            <person name="Gao Y."/>
            <person name="Liu J."/>
            <person name="Shao H."/>
            <person name="Ye R."/>
            <person name="Li L."/>
            <person name="Wei W."/>
            <person name="Wang X."/>
            <person name="Wang C."/>
            <person name="Huo Q."/>
            <person name="Li W."/>
            <person name="Guo W."/>
            <person name="Chen H."/>
            <person name="Chen S."/>
            <person name="Zhou L."/>
            <person name="Zhou L."/>
            <person name="Ni X."/>
            <person name="Tian J."/>
            <person name="Zhou Y."/>
            <person name="Sheng Y."/>
            <person name="Liu T."/>
            <person name="Pan Y."/>
            <person name="Xia L."/>
            <person name="Li J."/>
            <person name="Zhao F."/>
            <person name="Cao W."/>
        </authorList>
    </citation>
    <scope>NUCLEOTIDE SEQUENCE</scope>
    <source>
        <strain evidence="6">Rmic-2018</strain>
        <tissue evidence="6">Larvae</tissue>
    </source>
</reference>
<evidence type="ECO:0000256" key="3">
    <source>
        <dbReference type="ARBA" id="ARBA00023157"/>
    </source>
</evidence>
<organism evidence="6 7">
    <name type="scientific">Rhipicephalus microplus</name>
    <name type="common">Cattle tick</name>
    <name type="synonym">Boophilus microplus</name>
    <dbReference type="NCBI Taxonomy" id="6941"/>
    <lineage>
        <taxon>Eukaryota</taxon>
        <taxon>Metazoa</taxon>
        <taxon>Ecdysozoa</taxon>
        <taxon>Arthropoda</taxon>
        <taxon>Chelicerata</taxon>
        <taxon>Arachnida</taxon>
        <taxon>Acari</taxon>
        <taxon>Parasitiformes</taxon>
        <taxon>Ixodida</taxon>
        <taxon>Ixodoidea</taxon>
        <taxon>Ixodidae</taxon>
        <taxon>Rhipicephalinae</taxon>
        <taxon>Rhipicephalus</taxon>
        <taxon>Boophilus</taxon>
    </lineage>
</organism>
<dbReference type="EMBL" id="JABSTU010000006">
    <property type="protein sequence ID" value="KAH8029364.1"/>
    <property type="molecule type" value="Genomic_DNA"/>
</dbReference>
<accession>A0A9J6E4V7</accession>
<dbReference type="PROSITE" id="PS50279">
    <property type="entry name" value="BPTI_KUNITZ_2"/>
    <property type="match status" value="2"/>
</dbReference>
<dbReference type="PROSITE" id="PS00280">
    <property type="entry name" value="BPTI_KUNITZ_1"/>
    <property type="match status" value="2"/>
</dbReference>
<evidence type="ECO:0000256" key="2">
    <source>
        <dbReference type="ARBA" id="ARBA00022900"/>
    </source>
</evidence>
<dbReference type="Gene3D" id="4.10.410.10">
    <property type="entry name" value="Pancreatic trypsin inhibitor Kunitz domain"/>
    <property type="match status" value="2"/>
</dbReference>
<dbReference type="SMART" id="SM00131">
    <property type="entry name" value="KU"/>
    <property type="match status" value="2"/>
</dbReference>
<proteinExistence type="predicted"/>
<evidence type="ECO:0000313" key="7">
    <source>
        <dbReference type="Proteomes" id="UP000821866"/>
    </source>
</evidence>
<evidence type="ECO:0000256" key="1">
    <source>
        <dbReference type="ARBA" id="ARBA00022690"/>
    </source>
</evidence>
<reference evidence="6" key="1">
    <citation type="journal article" date="2020" name="Cell">
        <title>Large-Scale Comparative Analyses of Tick Genomes Elucidate Their Genetic Diversity and Vector Capacities.</title>
        <authorList>
            <consortium name="Tick Genome and Microbiome Consortium (TIGMIC)"/>
            <person name="Jia N."/>
            <person name="Wang J."/>
            <person name="Shi W."/>
            <person name="Du L."/>
            <person name="Sun Y."/>
            <person name="Zhan W."/>
            <person name="Jiang J.F."/>
            <person name="Wang Q."/>
            <person name="Zhang B."/>
            <person name="Ji P."/>
            <person name="Bell-Sakyi L."/>
            <person name="Cui X.M."/>
            <person name="Yuan T.T."/>
            <person name="Jiang B.G."/>
            <person name="Yang W.F."/>
            <person name="Lam T.T."/>
            <person name="Chang Q.C."/>
            <person name="Ding S.J."/>
            <person name="Wang X.J."/>
            <person name="Zhu J.G."/>
            <person name="Ruan X.D."/>
            <person name="Zhao L."/>
            <person name="Wei J.T."/>
            <person name="Ye R.Z."/>
            <person name="Que T.C."/>
            <person name="Du C.H."/>
            <person name="Zhou Y.H."/>
            <person name="Cheng J.X."/>
            <person name="Dai P.F."/>
            <person name="Guo W.B."/>
            <person name="Han X.H."/>
            <person name="Huang E.J."/>
            <person name="Li L.F."/>
            <person name="Wei W."/>
            <person name="Gao Y.C."/>
            <person name="Liu J.Z."/>
            <person name="Shao H.Z."/>
            <person name="Wang X."/>
            <person name="Wang C.C."/>
            <person name="Yang T.C."/>
            <person name="Huo Q.B."/>
            <person name="Li W."/>
            <person name="Chen H.Y."/>
            <person name="Chen S.E."/>
            <person name="Zhou L.G."/>
            <person name="Ni X.B."/>
            <person name="Tian J.H."/>
            <person name="Sheng Y."/>
            <person name="Liu T."/>
            <person name="Pan Y.S."/>
            <person name="Xia L.Y."/>
            <person name="Li J."/>
            <person name="Zhao F."/>
            <person name="Cao W.C."/>
        </authorList>
    </citation>
    <scope>NUCLEOTIDE SEQUENCE</scope>
    <source>
        <strain evidence="6">Rmic-2018</strain>
    </source>
</reference>
<evidence type="ECO:0000259" key="5">
    <source>
        <dbReference type="PROSITE" id="PS50279"/>
    </source>
</evidence>
<dbReference type="PANTHER" id="PTHR10083">
    <property type="entry name" value="KUNITZ-TYPE PROTEASE INHIBITOR-RELATED"/>
    <property type="match status" value="1"/>
</dbReference>
<name>A0A9J6E4V7_RHIMP</name>
<dbReference type="CDD" id="cd00109">
    <property type="entry name" value="Kunitz-type"/>
    <property type="match status" value="2"/>
</dbReference>
<dbReference type="GO" id="GO:0004867">
    <property type="term" value="F:serine-type endopeptidase inhibitor activity"/>
    <property type="evidence" value="ECO:0007669"/>
    <property type="project" value="UniProtKB-KW"/>
</dbReference>
<dbReference type="InterPro" id="IPR050098">
    <property type="entry name" value="TFPI/VKTCI-like"/>
</dbReference>
<feature type="region of interest" description="Disordered" evidence="4">
    <location>
        <begin position="89"/>
        <end position="108"/>
    </location>
</feature>
<feature type="domain" description="BPTI/Kunitz inhibitor" evidence="5">
    <location>
        <begin position="236"/>
        <end position="286"/>
    </location>
</feature>